<feature type="binding site" evidence="6">
    <location>
        <position position="112"/>
    </location>
    <ligand>
        <name>FMN</name>
        <dbReference type="ChEBI" id="CHEBI:58210"/>
    </ligand>
</feature>
<feature type="binding site" evidence="6">
    <location>
        <position position="238"/>
    </location>
    <ligand>
        <name>FMN</name>
        <dbReference type="ChEBI" id="CHEBI:58210"/>
    </ligand>
</feature>
<reference evidence="9" key="1">
    <citation type="submission" date="2016-01" db="EMBL/GenBank/DDBJ databases">
        <authorList>
            <person name="Peeters C."/>
        </authorList>
    </citation>
    <scope>NUCLEOTIDE SEQUENCE [LARGE SCALE GENOMIC DNA]</scope>
</reference>
<dbReference type="InterPro" id="IPR036661">
    <property type="entry name" value="Luciferase-like_sf"/>
</dbReference>
<feature type="binding site" evidence="6">
    <location>
        <position position="166"/>
    </location>
    <ligand>
        <name>FMN</name>
        <dbReference type="ChEBI" id="CHEBI:58210"/>
    </ligand>
</feature>
<dbReference type="PANTHER" id="PTHR30011:SF16">
    <property type="entry name" value="C2H2 FINGER DOMAIN TRANSCRIPTION FACTOR (EUROFUNG)-RELATED"/>
    <property type="match status" value="1"/>
</dbReference>
<feature type="binding site" evidence="6">
    <location>
        <position position="66"/>
    </location>
    <ligand>
        <name>FMN</name>
        <dbReference type="ChEBI" id="CHEBI:58210"/>
    </ligand>
</feature>
<comment type="similarity">
    <text evidence="5">Belongs to the NtaA/SnaA/DszA monooxygenase family.</text>
</comment>
<keyword evidence="1 6" id="KW-0285">Flavoprotein</keyword>
<evidence type="ECO:0000256" key="1">
    <source>
        <dbReference type="ARBA" id="ARBA00022630"/>
    </source>
</evidence>
<evidence type="ECO:0000313" key="9">
    <source>
        <dbReference type="Proteomes" id="UP000054740"/>
    </source>
</evidence>
<dbReference type="GO" id="GO:0016705">
    <property type="term" value="F:oxidoreductase activity, acting on paired donors, with incorporation or reduction of molecular oxygen"/>
    <property type="evidence" value="ECO:0007669"/>
    <property type="project" value="InterPro"/>
</dbReference>
<dbReference type="InterPro" id="IPR011251">
    <property type="entry name" value="Luciferase-like_dom"/>
</dbReference>
<evidence type="ECO:0000256" key="2">
    <source>
        <dbReference type="ARBA" id="ARBA00022643"/>
    </source>
</evidence>
<feature type="binding site" evidence="6">
    <location>
        <position position="162"/>
    </location>
    <ligand>
        <name>FMN</name>
        <dbReference type="ChEBI" id="CHEBI:58210"/>
    </ligand>
</feature>
<dbReference type="RefSeq" id="WP_053570258.1">
    <property type="nucleotide sequence ID" value="NZ_FCNY02000005.1"/>
</dbReference>
<keyword evidence="2 6" id="KW-0288">FMN</keyword>
<proteinExistence type="inferred from homology"/>
<gene>
    <name evidence="8" type="ORF">AWB70_02218</name>
</gene>
<protein>
    <submittedName>
        <fullName evidence="8">Monooxygenase</fullName>
    </submittedName>
</protein>
<dbReference type="InterPro" id="IPR051260">
    <property type="entry name" value="Diverse_substr_monoxygenases"/>
</dbReference>
<keyword evidence="3" id="KW-0560">Oxidoreductase</keyword>
<feature type="binding site" evidence="6">
    <location>
        <position position="237"/>
    </location>
    <ligand>
        <name>FMN</name>
        <dbReference type="ChEBI" id="CHEBI:58210"/>
    </ligand>
</feature>
<keyword evidence="9" id="KW-1185">Reference proteome</keyword>
<dbReference type="Pfam" id="PF00296">
    <property type="entry name" value="Bac_luciferase"/>
    <property type="match status" value="1"/>
</dbReference>
<accession>A0A158GMU8</accession>
<name>A0A158GMU8_CABCO</name>
<dbReference type="NCBIfam" id="TIGR03860">
    <property type="entry name" value="FMN_nitrolo"/>
    <property type="match status" value="1"/>
</dbReference>
<evidence type="ECO:0000256" key="4">
    <source>
        <dbReference type="ARBA" id="ARBA00023033"/>
    </source>
</evidence>
<evidence type="ECO:0000256" key="3">
    <source>
        <dbReference type="ARBA" id="ARBA00023002"/>
    </source>
</evidence>
<dbReference type="PIRSF" id="PIRSF000337">
    <property type="entry name" value="NTA_MOA"/>
    <property type="match status" value="1"/>
</dbReference>
<dbReference type="Gene3D" id="3.20.20.30">
    <property type="entry name" value="Luciferase-like domain"/>
    <property type="match status" value="1"/>
</dbReference>
<evidence type="ECO:0000256" key="6">
    <source>
        <dbReference type="PIRSR" id="PIRSR000337-1"/>
    </source>
</evidence>
<dbReference type="InterPro" id="IPR016215">
    <property type="entry name" value="NTA_MOA"/>
</dbReference>
<dbReference type="SUPFAM" id="SSF51679">
    <property type="entry name" value="Bacterial luciferase-like"/>
    <property type="match status" value="1"/>
</dbReference>
<sequence>MSAASSQAAKPLIRMNAFAMQSPVHQSPGLWRHPHDRSLAYNTLDYWIALAKTLERGLVDALFIADSLEFNDIYGGNTDAALRHAAQVPKHDPLMSISAMAAVTEHLGFGVTSNANHEPPYPFARRMSTLDHLTGGRIGWNVVTGYSKSSARALGQSGVIAHDDRYDIADEYMELVYKLWEGSWQDGAAVRDRSSGVFALPEKVRRIVHEGRHFKVDAIHLAEPSPQRTPLLFQAGSSSRGKVFAGKHAECVYVSGPSTAVIAPVVASTRAQAVRAGRRAEDILFFAMATIIVGHTAAEARAKLADYEQYVSTDAALALFSGWTGIDFSRLDPDEPIRHLKIEDGIRSALENFTTSDPGRIWTVGELARHNSIGGRGPVFVGSPAQVADEMEAWVDATGIDGFNLSYAITPQAYEDFADLVVPELQRRGRYKREYAPGTLREKLFPQTGAFLPDRHTGAAFRFAE</sequence>
<keyword evidence="4 8" id="KW-0503">Monooxygenase</keyword>
<feature type="domain" description="Luciferase-like" evidence="7">
    <location>
        <begin position="38"/>
        <end position="397"/>
    </location>
</feature>
<dbReference type="Proteomes" id="UP000054740">
    <property type="component" value="Unassembled WGS sequence"/>
</dbReference>
<dbReference type="EMBL" id="FCNY02000005">
    <property type="protein sequence ID" value="SAL33435.1"/>
    <property type="molecule type" value="Genomic_DNA"/>
</dbReference>
<evidence type="ECO:0000256" key="5">
    <source>
        <dbReference type="ARBA" id="ARBA00033748"/>
    </source>
</evidence>
<dbReference type="AlphaFoldDB" id="A0A158GMU8"/>
<evidence type="ECO:0000313" key="8">
    <source>
        <dbReference type="EMBL" id="SAL33435.1"/>
    </source>
</evidence>
<dbReference type="GO" id="GO:0004497">
    <property type="term" value="F:monooxygenase activity"/>
    <property type="evidence" value="ECO:0007669"/>
    <property type="project" value="UniProtKB-KW"/>
</dbReference>
<evidence type="ECO:0000259" key="7">
    <source>
        <dbReference type="Pfam" id="PF00296"/>
    </source>
</evidence>
<organism evidence="8 9">
    <name type="scientific">Caballeronia cordobensis</name>
    <name type="common">Burkholderia cordobensis</name>
    <dbReference type="NCBI Taxonomy" id="1353886"/>
    <lineage>
        <taxon>Bacteria</taxon>
        <taxon>Pseudomonadati</taxon>
        <taxon>Pseudomonadota</taxon>
        <taxon>Betaproteobacteria</taxon>
        <taxon>Burkholderiales</taxon>
        <taxon>Burkholderiaceae</taxon>
        <taxon>Caballeronia</taxon>
    </lineage>
</organism>
<dbReference type="PANTHER" id="PTHR30011">
    <property type="entry name" value="ALKANESULFONATE MONOOXYGENASE-RELATED"/>
    <property type="match status" value="1"/>
</dbReference>